<name>A0A0R1RG17_9LACO</name>
<reference evidence="1 2" key="1">
    <citation type="journal article" date="2015" name="Genome Announc.">
        <title>Expanding the biotechnology potential of lactobacilli through comparative genomics of 213 strains and associated genera.</title>
        <authorList>
            <person name="Sun Z."/>
            <person name="Harris H.M."/>
            <person name="McCann A."/>
            <person name="Guo C."/>
            <person name="Argimon S."/>
            <person name="Zhang W."/>
            <person name="Yang X."/>
            <person name="Jeffery I.B."/>
            <person name="Cooney J.C."/>
            <person name="Kagawa T.F."/>
            <person name="Liu W."/>
            <person name="Song Y."/>
            <person name="Salvetti E."/>
            <person name="Wrobel A."/>
            <person name="Rasinkangas P."/>
            <person name="Parkhill J."/>
            <person name="Rea M.C."/>
            <person name="O'Sullivan O."/>
            <person name="Ritari J."/>
            <person name="Douillard F.P."/>
            <person name="Paul Ross R."/>
            <person name="Yang R."/>
            <person name="Briner A.E."/>
            <person name="Felis G.E."/>
            <person name="de Vos W.M."/>
            <person name="Barrangou R."/>
            <person name="Klaenhammer T.R."/>
            <person name="Caufield P.W."/>
            <person name="Cui Y."/>
            <person name="Zhang H."/>
            <person name="O'Toole P.W."/>
        </authorList>
    </citation>
    <scope>NUCLEOTIDE SEQUENCE [LARGE SCALE GENOMIC DNA]</scope>
    <source>
        <strain evidence="1 2">DSM 13343</strain>
    </source>
</reference>
<organism evidence="1 2">
    <name type="scientific">Lacticaseibacillus manihotivorans DSM 13343 = JCM 12514</name>
    <dbReference type="NCBI Taxonomy" id="1423769"/>
    <lineage>
        <taxon>Bacteria</taxon>
        <taxon>Bacillati</taxon>
        <taxon>Bacillota</taxon>
        <taxon>Bacilli</taxon>
        <taxon>Lactobacillales</taxon>
        <taxon>Lactobacillaceae</taxon>
        <taxon>Lacticaseibacillus</taxon>
    </lineage>
</organism>
<sequence length="97" mass="10819">MSESSLSEFPQGAFSAFSTAKMSHFLPIRPNLDPEVLRSFFGADAANIRQTATGLTLRTPDASPLRAKNGEIIARFTNGKYKVMDVDYYRKNFNDPL</sequence>
<keyword evidence="2" id="KW-1185">Reference proteome</keyword>
<gene>
    <name evidence="1" type="ORF">FD01_GL002565</name>
</gene>
<dbReference type="EMBL" id="AZEU01000041">
    <property type="protein sequence ID" value="KRL52312.1"/>
    <property type="molecule type" value="Genomic_DNA"/>
</dbReference>
<dbReference type="RefSeq" id="WP_056962499.1">
    <property type="nucleotide sequence ID" value="NZ_AZEU01000041.1"/>
</dbReference>
<dbReference type="AlphaFoldDB" id="A0A0R1RG17"/>
<dbReference type="PATRIC" id="fig|1423769.4.peg.2770"/>
<evidence type="ECO:0000313" key="2">
    <source>
        <dbReference type="Proteomes" id="UP000051790"/>
    </source>
</evidence>
<protein>
    <submittedName>
        <fullName evidence="1">Uncharacterized protein</fullName>
    </submittedName>
</protein>
<comment type="caution">
    <text evidence="1">The sequence shown here is derived from an EMBL/GenBank/DDBJ whole genome shotgun (WGS) entry which is preliminary data.</text>
</comment>
<accession>A0A0R1RG17</accession>
<proteinExistence type="predicted"/>
<evidence type="ECO:0000313" key="1">
    <source>
        <dbReference type="EMBL" id="KRL52312.1"/>
    </source>
</evidence>
<dbReference type="Proteomes" id="UP000051790">
    <property type="component" value="Unassembled WGS sequence"/>
</dbReference>
<dbReference type="OrthoDB" id="2299636at2"/>